<dbReference type="SMART" id="SM00530">
    <property type="entry name" value="HTH_XRE"/>
    <property type="match status" value="1"/>
</dbReference>
<dbReference type="EMBL" id="QQWG01000011">
    <property type="protein sequence ID" value="RRG20645.1"/>
    <property type="molecule type" value="Genomic_DNA"/>
</dbReference>
<dbReference type="GO" id="GO:0003700">
    <property type="term" value="F:DNA-binding transcription factor activity"/>
    <property type="evidence" value="ECO:0007669"/>
    <property type="project" value="TreeGrafter"/>
</dbReference>
<gene>
    <name evidence="3" type="ORF">DWB61_11530</name>
</gene>
<proteinExistence type="predicted"/>
<evidence type="ECO:0000313" key="4">
    <source>
        <dbReference type="Proteomes" id="UP000285794"/>
    </source>
</evidence>
<dbReference type="AlphaFoldDB" id="A0A425XZE0"/>
<dbReference type="InterPro" id="IPR001387">
    <property type="entry name" value="Cro/C1-type_HTH"/>
</dbReference>
<dbReference type="PANTHER" id="PTHR46797:SF1">
    <property type="entry name" value="METHYLPHOSPHONATE SYNTHASE"/>
    <property type="match status" value="1"/>
</dbReference>
<dbReference type="RefSeq" id="WP_125031047.1">
    <property type="nucleotide sequence ID" value="NZ_JAPXVP010000010.1"/>
</dbReference>
<dbReference type="OrthoDB" id="3831186at2"/>
<sequence>MNIGNAIKDLRQQKGFKQTDFAVKCGLSQSYLSSIEKGRKEPTLSILKQIANALSIPMPVLVFFSLDKEDIAESKQDAFNMLEPSIKGLISDVFIS</sequence>
<dbReference type="InterPro" id="IPR010982">
    <property type="entry name" value="Lambda_DNA-bd_dom_sf"/>
</dbReference>
<name>A0A425XZE0_9BACT</name>
<dbReference type="PANTHER" id="PTHR46797">
    <property type="entry name" value="HTH-TYPE TRANSCRIPTIONAL REGULATOR"/>
    <property type="match status" value="1"/>
</dbReference>
<dbReference type="Pfam" id="PF01381">
    <property type="entry name" value="HTH_3"/>
    <property type="match status" value="1"/>
</dbReference>
<dbReference type="Gene3D" id="1.10.260.40">
    <property type="entry name" value="lambda repressor-like DNA-binding domains"/>
    <property type="match status" value="1"/>
</dbReference>
<feature type="domain" description="HTH cro/C1-type" evidence="2">
    <location>
        <begin position="7"/>
        <end position="61"/>
    </location>
</feature>
<dbReference type="PROSITE" id="PS50943">
    <property type="entry name" value="HTH_CROC1"/>
    <property type="match status" value="1"/>
</dbReference>
<organism evidence="3 4">
    <name type="scientific">Ancylomarina euxinus</name>
    <dbReference type="NCBI Taxonomy" id="2283627"/>
    <lineage>
        <taxon>Bacteria</taxon>
        <taxon>Pseudomonadati</taxon>
        <taxon>Bacteroidota</taxon>
        <taxon>Bacteroidia</taxon>
        <taxon>Marinilabiliales</taxon>
        <taxon>Marinifilaceae</taxon>
        <taxon>Ancylomarina</taxon>
    </lineage>
</organism>
<dbReference type="CDD" id="cd00093">
    <property type="entry name" value="HTH_XRE"/>
    <property type="match status" value="1"/>
</dbReference>
<evidence type="ECO:0000313" key="3">
    <source>
        <dbReference type="EMBL" id="RRG20645.1"/>
    </source>
</evidence>
<protein>
    <submittedName>
        <fullName evidence="3">XRE family transcriptional regulator</fullName>
    </submittedName>
</protein>
<dbReference type="GO" id="GO:0005829">
    <property type="term" value="C:cytosol"/>
    <property type="evidence" value="ECO:0007669"/>
    <property type="project" value="TreeGrafter"/>
</dbReference>
<dbReference type="GO" id="GO:0003677">
    <property type="term" value="F:DNA binding"/>
    <property type="evidence" value="ECO:0007669"/>
    <property type="project" value="UniProtKB-KW"/>
</dbReference>
<dbReference type="Proteomes" id="UP000285794">
    <property type="component" value="Unassembled WGS sequence"/>
</dbReference>
<evidence type="ECO:0000259" key="2">
    <source>
        <dbReference type="PROSITE" id="PS50943"/>
    </source>
</evidence>
<keyword evidence="4" id="KW-1185">Reference proteome</keyword>
<evidence type="ECO:0000256" key="1">
    <source>
        <dbReference type="ARBA" id="ARBA00023125"/>
    </source>
</evidence>
<dbReference type="SUPFAM" id="SSF47413">
    <property type="entry name" value="lambda repressor-like DNA-binding domains"/>
    <property type="match status" value="1"/>
</dbReference>
<comment type="caution">
    <text evidence="3">The sequence shown here is derived from an EMBL/GenBank/DDBJ whole genome shotgun (WGS) entry which is preliminary data.</text>
</comment>
<keyword evidence="1" id="KW-0238">DNA-binding</keyword>
<accession>A0A425XZE0</accession>
<reference evidence="3 4" key="1">
    <citation type="submission" date="2018-07" db="EMBL/GenBank/DDBJ databases">
        <title>Draft genome sequence of Ancylomarina sp. M1P.</title>
        <authorList>
            <person name="Yadav S."/>
            <person name="Villanueva L."/>
            <person name="Damste J.S.S."/>
        </authorList>
    </citation>
    <scope>NUCLEOTIDE SEQUENCE [LARGE SCALE GENOMIC DNA]</scope>
    <source>
        <strain evidence="3 4">M1P</strain>
    </source>
</reference>
<dbReference type="InterPro" id="IPR050807">
    <property type="entry name" value="TransReg_Diox_bact_type"/>
</dbReference>